<dbReference type="RefSeq" id="WP_128769407.1">
    <property type="nucleotide sequence ID" value="NZ_RXOC01000006.1"/>
</dbReference>
<evidence type="ECO:0000313" key="2">
    <source>
        <dbReference type="EMBL" id="RXF69707.1"/>
    </source>
</evidence>
<dbReference type="InterPro" id="IPR017853">
    <property type="entry name" value="GH"/>
</dbReference>
<dbReference type="GO" id="GO:0004553">
    <property type="term" value="F:hydrolase activity, hydrolyzing O-glycosyl compounds"/>
    <property type="evidence" value="ECO:0007669"/>
    <property type="project" value="InterPro"/>
</dbReference>
<name>A0A4Q0M961_9SPHI</name>
<organism evidence="2 3">
    <name type="scientific">Arcticibacter tournemirensis</name>
    <dbReference type="NCBI Taxonomy" id="699437"/>
    <lineage>
        <taxon>Bacteria</taxon>
        <taxon>Pseudomonadati</taxon>
        <taxon>Bacteroidota</taxon>
        <taxon>Sphingobacteriia</taxon>
        <taxon>Sphingobacteriales</taxon>
        <taxon>Sphingobacteriaceae</taxon>
        <taxon>Arcticibacter</taxon>
    </lineage>
</organism>
<gene>
    <name evidence="2" type="ORF">EKH83_10655</name>
</gene>
<evidence type="ECO:0000313" key="3">
    <source>
        <dbReference type="Proteomes" id="UP000290848"/>
    </source>
</evidence>
<dbReference type="EMBL" id="RXOC01000006">
    <property type="protein sequence ID" value="RXF69707.1"/>
    <property type="molecule type" value="Genomic_DNA"/>
</dbReference>
<sequence length="351" mass="39752">MKIKLMGLLSFIISVFALAGCDADVESLEIQKPFTYDEQYYANLRAYKKTNHTVSFGWYAAYAPIEGVGGYKDPASWGERILGLPDSIDIVSLWGGIPTNDPNDSKYAPVAYADLRFVREKKGTRFVVPTIVRMNHVITLKDGTEYDLREHQNDEGIRVYAQQLVDDILDYDLDGVDLDYEPEGDWLQGENFLKMVQYIGQFFGPHPDAKYPDKLLCVDFYNALPPAGTEPYVNYFIRQAYTQGFTEHSASRLQGYYDQINWAPPGKFIVTESFGTMYENGGSPFTEADGNKLTTDGTPMYSLEGMARWNPTQGKKGGFGAFYFDRDYFSKTGIPYYNVRRCIQIANPAVK</sequence>
<dbReference type="PROSITE" id="PS01095">
    <property type="entry name" value="GH18_1"/>
    <property type="match status" value="1"/>
</dbReference>
<dbReference type="PROSITE" id="PS51257">
    <property type="entry name" value="PROKAR_LIPOPROTEIN"/>
    <property type="match status" value="1"/>
</dbReference>
<reference evidence="2 3" key="1">
    <citation type="submission" date="2018-12" db="EMBL/GenBank/DDBJ databases">
        <title>The Draft Genome Sequence of the Soil Bacterium Pedobacter tournemirensis R1.</title>
        <authorList>
            <person name="He J."/>
        </authorList>
    </citation>
    <scope>NUCLEOTIDE SEQUENCE [LARGE SCALE GENOMIC DNA]</scope>
    <source>
        <strain evidence="2 3">R1</strain>
    </source>
</reference>
<dbReference type="SUPFAM" id="SSF51445">
    <property type="entry name" value="(Trans)glycosidases"/>
    <property type="match status" value="1"/>
</dbReference>
<comment type="caution">
    <text evidence="2">The sequence shown here is derived from an EMBL/GenBank/DDBJ whole genome shotgun (WGS) entry which is preliminary data.</text>
</comment>
<protein>
    <recommendedName>
        <fullName evidence="4">Glycosyl hydrolase</fullName>
    </recommendedName>
</protein>
<dbReference type="Pfam" id="PF16141">
    <property type="entry name" value="GH18_BT1044-like"/>
    <property type="match status" value="1"/>
</dbReference>
<feature type="chain" id="PRO_5020831132" description="Glycosyl hydrolase" evidence="1">
    <location>
        <begin position="20"/>
        <end position="351"/>
    </location>
</feature>
<dbReference type="InterPro" id="IPR001579">
    <property type="entry name" value="Glyco_hydro_18_chit_AS"/>
</dbReference>
<keyword evidence="1" id="KW-0732">Signal</keyword>
<dbReference type="Proteomes" id="UP000290848">
    <property type="component" value="Unassembled WGS sequence"/>
</dbReference>
<dbReference type="InterPro" id="IPR032320">
    <property type="entry name" value="GH18_BT1044-like"/>
</dbReference>
<evidence type="ECO:0000256" key="1">
    <source>
        <dbReference type="SAM" id="SignalP"/>
    </source>
</evidence>
<accession>A0A4Q0M961</accession>
<evidence type="ECO:0008006" key="4">
    <source>
        <dbReference type="Google" id="ProtNLM"/>
    </source>
</evidence>
<dbReference type="GO" id="GO:0005975">
    <property type="term" value="P:carbohydrate metabolic process"/>
    <property type="evidence" value="ECO:0007669"/>
    <property type="project" value="InterPro"/>
</dbReference>
<dbReference type="AlphaFoldDB" id="A0A4Q0M961"/>
<dbReference type="Gene3D" id="3.20.20.80">
    <property type="entry name" value="Glycosidases"/>
    <property type="match status" value="1"/>
</dbReference>
<proteinExistence type="predicted"/>
<feature type="signal peptide" evidence="1">
    <location>
        <begin position="1"/>
        <end position="19"/>
    </location>
</feature>